<proteinExistence type="predicted"/>
<evidence type="ECO:0000313" key="3">
    <source>
        <dbReference type="EMBL" id="KAF3689411.1"/>
    </source>
</evidence>
<evidence type="ECO:0000256" key="2">
    <source>
        <dbReference type="SAM" id="MobiDB-lite"/>
    </source>
</evidence>
<name>A0A6G1PGG0_CHAAH</name>
<organism evidence="3 4">
    <name type="scientific">Channa argus</name>
    <name type="common">Northern snakehead</name>
    <name type="synonym">Ophicephalus argus</name>
    <dbReference type="NCBI Taxonomy" id="215402"/>
    <lineage>
        <taxon>Eukaryota</taxon>
        <taxon>Metazoa</taxon>
        <taxon>Chordata</taxon>
        <taxon>Craniata</taxon>
        <taxon>Vertebrata</taxon>
        <taxon>Euteleostomi</taxon>
        <taxon>Actinopterygii</taxon>
        <taxon>Neopterygii</taxon>
        <taxon>Teleostei</taxon>
        <taxon>Neoteleostei</taxon>
        <taxon>Acanthomorphata</taxon>
        <taxon>Anabantaria</taxon>
        <taxon>Anabantiformes</taxon>
        <taxon>Channoidei</taxon>
        <taxon>Channidae</taxon>
        <taxon>Channa</taxon>
    </lineage>
</organism>
<dbReference type="Proteomes" id="UP000503349">
    <property type="component" value="Chromosome 5"/>
</dbReference>
<evidence type="ECO:0000313" key="4">
    <source>
        <dbReference type="Proteomes" id="UP000503349"/>
    </source>
</evidence>
<sequence length="139" mass="15912">MAAFLPEELELIEKHEEILEKRAELLEQMESRIEQLKILREQQVKLSEAARHRNSSLLQDLKEIEDGLRGRPMTHPNVLALEARYWASVEESIGSWEHFLLGKGPHPIDGPDQTARRGKQNPSTANRGLPPRPKPKTAR</sequence>
<keyword evidence="4" id="KW-1185">Reference proteome</keyword>
<feature type="region of interest" description="Disordered" evidence="2">
    <location>
        <begin position="100"/>
        <end position="139"/>
    </location>
</feature>
<dbReference type="AlphaFoldDB" id="A0A6G1PGG0"/>
<dbReference type="Pfam" id="PF15134">
    <property type="entry name" value="CEP15-like"/>
    <property type="match status" value="1"/>
</dbReference>
<dbReference type="InterPro" id="IPR028006">
    <property type="entry name" value="CEP15-like"/>
</dbReference>
<dbReference type="PANTHER" id="PTHR14286">
    <property type="entry name" value="GENE, 49355-RELATED"/>
    <property type="match status" value="1"/>
</dbReference>
<gene>
    <name evidence="3" type="ORF">EXN66_Car005083</name>
</gene>
<dbReference type="EMBL" id="CM015716">
    <property type="protein sequence ID" value="KAF3689411.1"/>
    <property type="molecule type" value="Genomic_DNA"/>
</dbReference>
<keyword evidence="1" id="KW-0175">Coiled coil</keyword>
<feature type="coiled-coil region" evidence="1">
    <location>
        <begin position="9"/>
        <end position="46"/>
    </location>
</feature>
<accession>A0A6G1PGG0</accession>
<reference evidence="3 4" key="1">
    <citation type="submission" date="2019-02" db="EMBL/GenBank/DDBJ databases">
        <title>Opniocepnalus argus genome.</title>
        <authorList>
            <person name="Zhou C."/>
            <person name="Xiao S."/>
        </authorList>
    </citation>
    <scope>NUCLEOTIDE SEQUENCE [LARGE SCALE GENOMIC DNA]</scope>
    <source>
        <strain evidence="3">OARG1902GOOAL</strain>
        <tissue evidence="3">Muscle</tissue>
    </source>
</reference>
<dbReference type="OrthoDB" id="9871079at2759"/>
<evidence type="ECO:0000256" key="1">
    <source>
        <dbReference type="SAM" id="Coils"/>
    </source>
</evidence>
<reference evidence="4" key="2">
    <citation type="submission" date="2019-02" db="EMBL/GenBank/DDBJ databases">
        <title>Opniocepnalus argus Var Kimnra genome.</title>
        <authorList>
            <person name="Zhou C."/>
            <person name="Xiao S."/>
        </authorList>
    </citation>
    <scope>NUCLEOTIDE SEQUENCE [LARGE SCALE GENOMIC DNA]</scope>
</reference>
<dbReference type="PANTHER" id="PTHR14286:SF2">
    <property type="entry name" value="CENTROSOMAL PROTEIN 15 KDA"/>
    <property type="match status" value="1"/>
</dbReference>
<protein>
    <submittedName>
        <fullName evidence="3">Uncharacterized protein</fullName>
    </submittedName>
</protein>